<dbReference type="AlphaFoldDB" id="A0A7C8JE01"/>
<proteinExistence type="predicted"/>
<name>A0A7C8JE01_ORBOL</name>
<dbReference type="Proteomes" id="UP000475325">
    <property type="component" value="Unassembled WGS sequence"/>
</dbReference>
<reference evidence="2 3" key="1">
    <citation type="submission" date="2019-06" db="EMBL/GenBank/DDBJ databases">
        <authorList>
            <person name="Palmer J.M."/>
        </authorList>
    </citation>
    <scope>NUCLEOTIDE SEQUENCE [LARGE SCALE GENOMIC DNA]</scope>
    <source>
        <strain evidence="2 3">TWF102</strain>
    </source>
</reference>
<protein>
    <recommendedName>
        <fullName evidence="1">Clr5 domain-containing protein</fullName>
    </recommendedName>
</protein>
<dbReference type="EMBL" id="WIQW01000036">
    <property type="protein sequence ID" value="KAF3096704.1"/>
    <property type="molecule type" value="Genomic_DNA"/>
</dbReference>
<feature type="domain" description="Clr5" evidence="1">
    <location>
        <begin position="20"/>
        <end position="71"/>
    </location>
</feature>
<evidence type="ECO:0000259" key="1">
    <source>
        <dbReference type="Pfam" id="PF14420"/>
    </source>
</evidence>
<organism evidence="2 3">
    <name type="scientific">Orbilia oligospora</name>
    <name type="common">Nematode-trapping fungus</name>
    <name type="synonym">Arthrobotrys oligospora</name>
    <dbReference type="NCBI Taxonomy" id="2813651"/>
    <lineage>
        <taxon>Eukaryota</taxon>
        <taxon>Fungi</taxon>
        <taxon>Dikarya</taxon>
        <taxon>Ascomycota</taxon>
        <taxon>Pezizomycotina</taxon>
        <taxon>Orbiliomycetes</taxon>
        <taxon>Orbiliales</taxon>
        <taxon>Orbiliaceae</taxon>
        <taxon>Orbilia</taxon>
    </lineage>
</organism>
<gene>
    <name evidence="2" type="ORF">TWF102_006551</name>
</gene>
<evidence type="ECO:0000313" key="2">
    <source>
        <dbReference type="EMBL" id="KAF3096704.1"/>
    </source>
</evidence>
<accession>A0A7C8JE01</accession>
<comment type="caution">
    <text evidence="2">The sequence shown here is derived from an EMBL/GenBank/DDBJ whole genome shotgun (WGS) entry which is preliminary data.</text>
</comment>
<evidence type="ECO:0000313" key="3">
    <source>
        <dbReference type="Proteomes" id="UP000475325"/>
    </source>
</evidence>
<dbReference type="InterPro" id="IPR025676">
    <property type="entry name" value="Clr5_dom"/>
</dbReference>
<sequence length="729" mass="84263">MSTGLNFKFFTNKKRAHVPSTQWNEYKEFIESKLESNSSLQAIIDALKDEKGVTIKIHQLKRCLGDWGLSKRNLKLKQRHFIWSIFQKHKPEGNPGPRPVFFFKDNNRVVPESQVESALKGGGSEFRNYRDNDAKSPGLSYAIPLAVPVDGDPATENHIHVDENRNSHADSIVSPAANETDNANVYEPIELSQESNTSALKADGLEHQSEDVNEWHGTTDIPKSVDHTNENLEAVQTVCQEILNSVDRIHTDKAVLTSAESETPQERSRDYSAEFSVKLEEWIALEKRVASSFLQEVEEEKARSEGPGTRVLDRLECYSRVRARWYQKQLDTTFPVDWDPLPYSIYQELHQLNTNPSKRVRNPNRRNFAVWEEMRIFYTQHLDDVAQRALSHSTSHMANIQFQYAGAHYLTLVKRFGPDHYLTVRAFLSFIIDPSAHTLHQVPIQMLYKVLCLLQKLGMQTHMRTITLLCCVYDKIRNELNESEDSRNLKDLIPLCHLCYKILETKVQEGAPIRIVYTKYSAIHMLGTAYFINKETERGLSIMRHAKHQLLRVSKPTTTLDWWSYGGFWYRIGMESMGIGIPLEGRSSFQLSYESMQHIITEDNTYRDSAFDCLAWMAEACGKLGEYKLAIEHEKKFMDFRKEKFGEHDRWYLYSIQNATDYMEQRGLVRYSQPILRLTIETCEATGVSEEKYRRLLHQYYGQSHLLDTSGFDASAYGFQNWGGAMQFN</sequence>
<dbReference type="Pfam" id="PF14420">
    <property type="entry name" value="Clr5"/>
    <property type="match status" value="1"/>
</dbReference>